<organism evidence="8 9">
    <name type="scientific">Winmispira thermophila (strain ATCC 49972 / DSM 6192 / RI 19.B1)</name>
    <name type="common">Spirochaeta thermophila</name>
    <dbReference type="NCBI Taxonomy" id="665571"/>
    <lineage>
        <taxon>Bacteria</taxon>
        <taxon>Pseudomonadati</taxon>
        <taxon>Spirochaetota</taxon>
        <taxon>Spirochaetia</taxon>
        <taxon>Winmispirales</taxon>
        <taxon>Winmispiraceae</taxon>
        <taxon>Winmispira</taxon>
    </lineage>
</organism>
<reference key="1">
    <citation type="submission" date="2009-08" db="EMBL/GenBank/DDBJ databases">
        <title>The genome sequence of Spirochaeta thermophila DSM6192.</title>
        <authorList>
            <person name="Angelov A."/>
            <person name="Mientus M."/>
            <person name="Wittenberg S."/>
            <person name="Lehmann R."/>
            <person name="Liesegang H."/>
            <person name="Daniel R."/>
            <person name="Liebl W."/>
        </authorList>
    </citation>
    <scope>NUCLEOTIDE SEQUENCE</scope>
    <source>
        <strain>DSM 6192</strain>
    </source>
</reference>
<gene>
    <name evidence="8" type="ordered locus">STHERM_c19740</name>
</gene>
<evidence type="ECO:0000259" key="7">
    <source>
        <dbReference type="PROSITE" id="PS50850"/>
    </source>
</evidence>
<feature type="transmembrane region" description="Helical" evidence="6">
    <location>
        <begin position="338"/>
        <end position="355"/>
    </location>
</feature>
<evidence type="ECO:0000313" key="8">
    <source>
        <dbReference type="EMBL" id="ADN02909.1"/>
    </source>
</evidence>
<feature type="transmembrane region" description="Helical" evidence="6">
    <location>
        <begin position="92"/>
        <end position="111"/>
    </location>
</feature>
<evidence type="ECO:0000256" key="6">
    <source>
        <dbReference type="SAM" id="Phobius"/>
    </source>
</evidence>
<dbReference type="PROSITE" id="PS50850">
    <property type="entry name" value="MFS"/>
    <property type="match status" value="1"/>
</dbReference>
<feature type="transmembrane region" description="Helical" evidence="6">
    <location>
        <begin position="375"/>
        <end position="398"/>
    </location>
</feature>
<evidence type="ECO:0000256" key="5">
    <source>
        <dbReference type="ARBA" id="ARBA00023136"/>
    </source>
</evidence>
<comment type="subcellular location">
    <subcellularLocation>
        <location evidence="1">Endomembrane system</location>
        <topology evidence="1">Multi-pass membrane protein</topology>
    </subcellularLocation>
</comment>
<dbReference type="HOGENOM" id="CLU_017518_3_0_12"/>
<dbReference type="InterPro" id="IPR050495">
    <property type="entry name" value="ATG22/LtaA_families"/>
</dbReference>
<feature type="transmembrane region" description="Helical" evidence="6">
    <location>
        <begin position="404"/>
        <end position="424"/>
    </location>
</feature>
<feature type="transmembrane region" description="Helical" evidence="6">
    <location>
        <begin position="310"/>
        <end position="332"/>
    </location>
</feature>
<keyword evidence="2" id="KW-0813">Transport</keyword>
<feature type="transmembrane region" description="Helical" evidence="6">
    <location>
        <begin position="157"/>
        <end position="177"/>
    </location>
</feature>
<dbReference type="eggNOG" id="COG2270">
    <property type="taxonomic scope" value="Bacteria"/>
</dbReference>
<dbReference type="AlphaFoldDB" id="E0RQD3"/>
<dbReference type="PANTHER" id="PTHR23519">
    <property type="entry name" value="AUTOPHAGY-RELATED PROTEIN 22"/>
    <property type="match status" value="1"/>
</dbReference>
<dbReference type="InterPro" id="IPR020846">
    <property type="entry name" value="MFS_dom"/>
</dbReference>
<evidence type="ECO:0000313" key="9">
    <source>
        <dbReference type="Proteomes" id="UP000001296"/>
    </source>
</evidence>
<proteinExistence type="predicted"/>
<dbReference type="SUPFAM" id="SSF103473">
    <property type="entry name" value="MFS general substrate transporter"/>
    <property type="match status" value="1"/>
</dbReference>
<dbReference type="InterPro" id="IPR036259">
    <property type="entry name" value="MFS_trans_sf"/>
</dbReference>
<dbReference type="KEGG" id="sta:STHERM_c19740"/>
<feature type="transmembrane region" description="Helical" evidence="6">
    <location>
        <begin position="117"/>
        <end position="136"/>
    </location>
</feature>
<evidence type="ECO:0000256" key="3">
    <source>
        <dbReference type="ARBA" id="ARBA00022692"/>
    </source>
</evidence>
<feature type="domain" description="Major facilitator superfamily (MFS) profile" evidence="7">
    <location>
        <begin position="244"/>
        <end position="433"/>
    </location>
</feature>
<evidence type="ECO:0000256" key="1">
    <source>
        <dbReference type="ARBA" id="ARBA00004127"/>
    </source>
</evidence>
<dbReference type="Proteomes" id="UP000001296">
    <property type="component" value="Chromosome"/>
</dbReference>
<feature type="transmembrane region" description="Helical" evidence="6">
    <location>
        <begin position="21"/>
        <end position="43"/>
    </location>
</feature>
<protein>
    <recommendedName>
        <fullName evidence="7">Major facilitator superfamily (MFS) profile domain-containing protein</fullName>
    </recommendedName>
</protein>
<feature type="transmembrane region" description="Helical" evidence="6">
    <location>
        <begin position="63"/>
        <end position="85"/>
    </location>
</feature>
<evidence type="ECO:0000256" key="2">
    <source>
        <dbReference type="ARBA" id="ARBA00022448"/>
    </source>
</evidence>
<feature type="transmembrane region" description="Helical" evidence="6">
    <location>
        <begin position="189"/>
        <end position="212"/>
    </location>
</feature>
<dbReference type="Pfam" id="PF11700">
    <property type="entry name" value="ATG22"/>
    <property type="match status" value="2"/>
</dbReference>
<keyword evidence="5 6" id="KW-0472">Membrane</keyword>
<dbReference type="PaxDb" id="665571-STHERM_c19740"/>
<evidence type="ECO:0000256" key="4">
    <source>
        <dbReference type="ARBA" id="ARBA00022989"/>
    </source>
</evidence>
<sequence length="433" mass="47733">MGEIGARRWVVKGMTTQERSWVLYDWANSAHTMIVMTVIFPMFFKGVLASGMEAHRSTALLGYANSFASLVVAFLAPILGALADYRNSKKRFFSVFFLLGVLATAGIAFVVEGQWATGLVLFIASVIGFSGANIFYDSFVVDVTSSERMDWVSASGYGWGYIGGSIPFLLAMVLILFHSQLGLESQVPMVRASFLIAAAWWAVFSIPFFLFVRQNYFVEHSGRPVREAFGRLYHTFKNVARYKALFVFLLAYFFYIDGVVTIIKMAIPIGMDIGLGQTTLLVVLLVVQFVAFPCSLLYGRLADRFSTRTMLFVGIATYFVITLLATSLPFIPSLGVKTAVFWVIAVLVGTAQGGVQSLSRSYYGRLVPKEKSAEFFGFFDVMGKFAAIMGPALVGFFTDLTRHTAAGIFSVNLLFLIGLVLLLVERGLERKGA</sequence>
<name>E0RQD3_WINT6</name>
<dbReference type="InterPro" id="IPR024671">
    <property type="entry name" value="Atg22-like"/>
</dbReference>
<accession>E0RQD3</accession>
<dbReference type="Gene3D" id="1.20.1250.20">
    <property type="entry name" value="MFS general substrate transporter like domains"/>
    <property type="match status" value="2"/>
</dbReference>
<feature type="transmembrane region" description="Helical" evidence="6">
    <location>
        <begin position="244"/>
        <end position="267"/>
    </location>
</feature>
<dbReference type="PANTHER" id="PTHR23519:SF1">
    <property type="entry name" value="AUTOPHAGY-RELATED PROTEIN 22"/>
    <property type="match status" value="1"/>
</dbReference>
<feature type="transmembrane region" description="Helical" evidence="6">
    <location>
        <begin position="279"/>
        <end position="298"/>
    </location>
</feature>
<keyword evidence="3 6" id="KW-0812">Transmembrane</keyword>
<dbReference type="EMBL" id="CP001698">
    <property type="protein sequence ID" value="ADN02909.1"/>
    <property type="molecule type" value="Genomic_DNA"/>
</dbReference>
<reference evidence="8 9" key="2">
    <citation type="journal article" date="2010" name="J. Bacteriol.">
        <title>Genome sequence of the polysaccharide-degrading, thermophilic anaerobe Spirochaeta thermophila DSM 6192.</title>
        <authorList>
            <person name="Angelov A."/>
            <person name="Liebl S."/>
            <person name="Ballschmiter M."/>
            <person name="Bomeke M."/>
            <person name="Lehmann R."/>
            <person name="Liesegang H."/>
            <person name="Daniel R."/>
            <person name="Liebl W."/>
        </authorList>
    </citation>
    <scope>NUCLEOTIDE SEQUENCE [LARGE SCALE GENOMIC DNA]</scope>
    <source>
        <strain evidence="9">ATCC 49972 / DSM 6192 / RI 19.B1</strain>
    </source>
</reference>
<dbReference type="GO" id="GO:0012505">
    <property type="term" value="C:endomembrane system"/>
    <property type="evidence" value="ECO:0007669"/>
    <property type="project" value="UniProtKB-SubCell"/>
</dbReference>
<keyword evidence="4 6" id="KW-1133">Transmembrane helix</keyword>
<dbReference type="GO" id="GO:0022857">
    <property type="term" value="F:transmembrane transporter activity"/>
    <property type="evidence" value="ECO:0007669"/>
    <property type="project" value="InterPro"/>
</dbReference>